<feature type="region of interest" description="Disordered" evidence="1">
    <location>
        <begin position="83"/>
        <end position="115"/>
    </location>
</feature>
<evidence type="ECO:0000313" key="2">
    <source>
        <dbReference type="EMBL" id="KAJ5223753.1"/>
    </source>
</evidence>
<reference evidence="2" key="2">
    <citation type="journal article" date="2023" name="IMA Fungus">
        <title>Comparative genomic study of the Penicillium genus elucidates a diverse pangenome and 15 lateral gene transfer events.</title>
        <authorList>
            <person name="Petersen C."/>
            <person name="Sorensen T."/>
            <person name="Nielsen M.R."/>
            <person name="Sondergaard T.E."/>
            <person name="Sorensen J.L."/>
            <person name="Fitzpatrick D.A."/>
            <person name="Frisvad J.C."/>
            <person name="Nielsen K.L."/>
        </authorList>
    </citation>
    <scope>NUCLEOTIDE SEQUENCE</scope>
    <source>
        <strain evidence="2">IBT 19713</strain>
    </source>
</reference>
<organism evidence="2 3">
    <name type="scientific">Penicillium chermesinum</name>
    <dbReference type="NCBI Taxonomy" id="63820"/>
    <lineage>
        <taxon>Eukaryota</taxon>
        <taxon>Fungi</taxon>
        <taxon>Dikarya</taxon>
        <taxon>Ascomycota</taxon>
        <taxon>Pezizomycotina</taxon>
        <taxon>Eurotiomycetes</taxon>
        <taxon>Eurotiomycetidae</taxon>
        <taxon>Eurotiales</taxon>
        <taxon>Aspergillaceae</taxon>
        <taxon>Penicillium</taxon>
    </lineage>
</organism>
<dbReference type="Proteomes" id="UP001150941">
    <property type="component" value="Unassembled WGS sequence"/>
</dbReference>
<evidence type="ECO:0000313" key="3">
    <source>
        <dbReference type="Proteomes" id="UP001150941"/>
    </source>
</evidence>
<keyword evidence="3" id="KW-1185">Reference proteome</keyword>
<dbReference type="EMBL" id="JAPQKS010000006">
    <property type="protein sequence ID" value="KAJ5223753.1"/>
    <property type="molecule type" value="Genomic_DNA"/>
</dbReference>
<dbReference type="GeneID" id="83204894"/>
<comment type="caution">
    <text evidence="2">The sequence shown here is derived from an EMBL/GenBank/DDBJ whole genome shotgun (WGS) entry which is preliminary data.</text>
</comment>
<protein>
    <submittedName>
        <fullName evidence="2">Uncharacterized protein</fullName>
    </submittedName>
</protein>
<dbReference type="AlphaFoldDB" id="A0A9W9NPX5"/>
<dbReference type="RefSeq" id="XP_058327936.1">
    <property type="nucleotide sequence ID" value="XM_058477591.1"/>
</dbReference>
<gene>
    <name evidence="2" type="ORF">N7468_008295</name>
</gene>
<accession>A0A9W9NPX5</accession>
<proteinExistence type="predicted"/>
<feature type="compositionally biased region" description="Basic and acidic residues" evidence="1">
    <location>
        <begin position="85"/>
        <end position="109"/>
    </location>
</feature>
<reference evidence="2" key="1">
    <citation type="submission" date="2022-11" db="EMBL/GenBank/DDBJ databases">
        <authorList>
            <person name="Petersen C."/>
        </authorList>
    </citation>
    <scope>NUCLEOTIDE SEQUENCE</scope>
    <source>
        <strain evidence="2">IBT 19713</strain>
    </source>
</reference>
<evidence type="ECO:0000256" key="1">
    <source>
        <dbReference type="SAM" id="MobiDB-lite"/>
    </source>
</evidence>
<sequence>MNLISPLKCVWYQNQTGRQVGRSGPNFQMPPGNLFPPLEIKNLCLSSNTSDMDMWIGLVASTHQEQEPRKFFLTFMQLQDIRPSATDRFKTDEERAHRETRETGEKDEGTPWGPG</sequence>
<name>A0A9W9NPX5_9EURO</name>